<dbReference type="EMBL" id="HACG01018451">
    <property type="protein sequence ID" value="CEK65316.1"/>
    <property type="molecule type" value="Transcribed_RNA"/>
</dbReference>
<accession>A0A0B6ZBM0</accession>
<protein>
    <submittedName>
        <fullName evidence="1">Uncharacterized protein</fullName>
    </submittedName>
</protein>
<organism evidence="1">
    <name type="scientific">Arion vulgaris</name>
    <dbReference type="NCBI Taxonomy" id="1028688"/>
    <lineage>
        <taxon>Eukaryota</taxon>
        <taxon>Metazoa</taxon>
        <taxon>Spiralia</taxon>
        <taxon>Lophotrochozoa</taxon>
        <taxon>Mollusca</taxon>
        <taxon>Gastropoda</taxon>
        <taxon>Heterobranchia</taxon>
        <taxon>Euthyneura</taxon>
        <taxon>Panpulmonata</taxon>
        <taxon>Eupulmonata</taxon>
        <taxon>Stylommatophora</taxon>
        <taxon>Helicina</taxon>
        <taxon>Arionoidea</taxon>
        <taxon>Arionidae</taxon>
        <taxon>Arion</taxon>
    </lineage>
</organism>
<dbReference type="AlphaFoldDB" id="A0A0B6ZBM0"/>
<reference evidence="1" key="1">
    <citation type="submission" date="2014-12" db="EMBL/GenBank/DDBJ databases">
        <title>Insight into the proteome of Arion vulgaris.</title>
        <authorList>
            <person name="Aradska J."/>
            <person name="Bulat T."/>
            <person name="Smidak R."/>
            <person name="Sarate P."/>
            <person name="Gangsoo J."/>
            <person name="Sialana F."/>
            <person name="Bilban M."/>
            <person name="Lubec G."/>
        </authorList>
    </citation>
    <scope>NUCLEOTIDE SEQUENCE</scope>
    <source>
        <tissue evidence="1">Skin</tissue>
    </source>
</reference>
<sequence length="79" mass="9457">MKIGVFDKIRGKNLFRLILGSRAHQEQQLENELSELSRKQSNNKFSFVSLFCNLNFRCSIYKNYNKCRLLCVFLHKERL</sequence>
<proteinExistence type="predicted"/>
<gene>
    <name evidence="1" type="primary">ORF54640</name>
</gene>
<name>A0A0B6ZBM0_9EUPU</name>
<evidence type="ECO:0000313" key="1">
    <source>
        <dbReference type="EMBL" id="CEK65316.1"/>
    </source>
</evidence>